<dbReference type="OrthoDB" id="2143914at2759"/>
<dbReference type="Proteomes" id="UP000789595">
    <property type="component" value="Unassembled WGS sequence"/>
</dbReference>
<dbReference type="InterPro" id="IPR017930">
    <property type="entry name" value="Myb_dom"/>
</dbReference>
<organism evidence="4 5">
    <name type="scientific">Pelagomonas calceolata</name>
    <dbReference type="NCBI Taxonomy" id="35677"/>
    <lineage>
        <taxon>Eukaryota</taxon>
        <taxon>Sar</taxon>
        <taxon>Stramenopiles</taxon>
        <taxon>Ochrophyta</taxon>
        <taxon>Pelagophyceae</taxon>
        <taxon>Pelagomonadales</taxon>
        <taxon>Pelagomonadaceae</taxon>
        <taxon>Pelagomonas</taxon>
    </lineage>
</organism>
<dbReference type="GO" id="GO:0005634">
    <property type="term" value="C:nucleus"/>
    <property type="evidence" value="ECO:0007669"/>
    <property type="project" value="TreeGrafter"/>
</dbReference>
<dbReference type="InterPro" id="IPR001005">
    <property type="entry name" value="SANT/Myb"/>
</dbReference>
<feature type="domain" description="HTH myb-type" evidence="3">
    <location>
        <begin position="43"/>
        <end position="95"/>
    </location>
</feature>
<feature type="domain" description="Myb-like" evidence="2">
    <location>
        <begin position="39"/>
        <end position="95"/>
    </location>
</feature>
<comment type="caution">
    <text evidence="4">The sequence shown here is derived from an EMBL/GenBank/DDBJ whole genome shotgun (WGS) entry which is preliminary data.</text>
</comment>
<dbReference type="GO" id="GO:0000978">
    <property type="term" value="F:RNA polymerase II cis-regulatory region sequence-specific DNA binding"/>
    <property type="evidence" value="ECO:0007669"/>
    <property type="project" value="TreeGrafter"/>
</dbReference>
<dbReference type="InterPro" id="IPR009057">
    <property type="entry name" value="Homeodomain-like_sf"/>
</dbReference>
<dbReference type="SMART" id="SM00717">
    <property type="entry name" value="SANT"/>
    <property type="match status" value="2"/>
</dbReference>
<feature type="compositionally biased region" description="Pro residues" evidence="1">
    <location>
        <begin position="178"/>
        <end position="194"/>
    </location>
</feature>
<name>A0A8J2WEX8_9STRA</name>
<feature type="region of interest" description="Disordered" evidence="1">
    <location>
        <begin position="167"/>
        <end position="194"/>
    </location>
</feature>
<evidence type="ECO:0000313" key="5">
    <source>
        <dbReference type="Proteomes" id="UP000789595"/>
    </source>
</evidence>
<protein>
    <submittedName>
        <fullName evidence="4">Uncharacterized protein</fullName>
    </submittedName>
</protein>
<dbReference type="AlphaFoldDB" id="A0A8J2WEX8"/>
<dbReference type="PANTHER" id="PTHR45614:SF274">
    <property type="entry name" value="MYB-LIKE DNA-BINDING PROTEIN"/>
    <property type="match status" value="1"/>
</dbReference>
<dbReference type="PROSITE" id="PS50090">
    <property type="entry name" value="MYB_LIKE"/>
    <property type="match status" value="2"/>
</dbReference>
<sequence>MADPAEPATDAKPAAHELLGALQDEGVAALAAAASEEKRASPVRRAWSREEDAAIVKLVERHGTKLWALISQELNTQISGNRTGKQCRTRWLNHLDPRIKRDPWSPQEERTIYDAQRQLGNKWAEIAKLLPGRTDNAVKNYWYSSVRKNQRRWQKDCQDGRPPPGALVAQTPTGPIVAAPPPTDAKSAPPQPQPPAGPFFVVPYAVPIPGQPNAAPPPPQGLIPSPGGVVPPGYVVRQMPQGYYVATPPNLAYAPGSPSGTAALGSPVAAAALGSPVPAPVAAALGALGGSPVQPPAKKPKTEHV</sequence>
<dbReference type="Pfam" id="PF13921">
    <property type="entry name" value="Myb_DNA-bind_6"/>
    <property type="match status" value="1"/>
</dbReference>
<gene>
    <name evidence="4" type="ORF">PECAL_1P21980</name>
</gene>
<proteinExistence type="predicted"/>
<reference evidence="4" key="1">
    <citation type="submission" date="2021-11" db="EMBL/GenBank/DDBJ databases">
        <authorList>
            <consortium name="Genoscope - CEA"/>
            <person name="William W."/>
        </authorList>
    </citation>
    <scope>NUCLEOTIDE SEQUENCE</scope>
</reference>
<dbReference type="EMBL" id="CAKKNE010000001">
    <property type="protein sequence ID" value="CAH0365745.1"/>
    <property type="molecule type" value="Genomic_DNA"/>
</dbReference>
<evidence type="ECO:0000259" key="2">
    <source>
        <dbReference type="PROSITE" id="PS50090"/>
    </source>
</evidence>
<feature type="region of interest" description="Disordered" evidence="1">
    <location>
        <begin position="286"/>
        <end position="305"/>
    </location>
</feature>
<dbReference type="Gene3D" id="1.10.10.60">
    <property type="entry name" value="Homeodomain-like"/>
    <property type="match status" value="2"/>
</dbReference>
<feature type="domain" description="Myb-like" evidence="2">
    <location>
        <begin position="96"/>
        <end position="146"/>
    </location>
</feature>
<evidence type="ECO:0000313" key="4">
    <source>
        <dbReference type="EMBL" id="CAH0365745.1"/>
    </source>
</evidence>
<evidence type="ECO:0000259" key="3">
    <source>
        <dbReference type="PROSITE" id="PS51294"/>
    </source>
</evidence>
<dbReference type="PANTHER" id="PTHR45614">
    <property type="entry name" value="MYB PROTEIN-RELATED"/>
    <property type="match status" value="1"/>
</dbReference>
<keyword evidence="5" id="KW-1185">Reference proteome</keyword>
<dbReference type="CDD" id="cd00167">
    <property type="entry name" value="SANT"/>
    <property type="match status" value="2"/>
</dbReference>
<dbReference type="SUPFAM" id="SSF46689">
    <property type="entry name" value="Homeodomain-like"/>
    <property type="match status" value="1"/>
</dbReference>
<accession>A0A8J2WEX8</accession>
<dbReference type="GO" id="GO:0000981">
    <property type="term" value="F:DNA-binding transcription factor activity, RNA polymerase II-specific"/>
    <property type="evidence" value="ECO:0007669"/>
    <property type="project" value="TreeGrafter"/>
</dbReference>
<evidence type="ECO:0000256" key="1">
    <source>
        <dbReference type="SAM" id="MobiDB-lite"/>
    </source>
</evidence>
<dbReference type="PROSITE" id="PS51294">
    <property type="entry name" value="HTH_MYB"/>
    <property type="match status" value="2"/>
</dbReference>
<feature type="domain" description="HTH myb-type" evidence="3">
    <location>
        <begin position="96"/>
        <end position="150"/>
    </location>
</feature>
<dbReference type="InterPro" id="IPR050560">
    <property type="entry name" value="MYB_TF"/>
</dbReference>